<dbReference type="AlphaFoldDB" id="A0A9W6T130"/>
<evidence type="ECO:0000256" key="1">
    <source>
        <dbReference type="SAM" id="MobiDB-lite"/>
    </source>
</evidence>
<proteinExistence type="predicted"/>
<feature type="region of interest" description="Disordered" evidence="1">
    <location>
        <begin position="1"/>
        <end position="39"/>
    </location>
</feature>
<sequence length="250" mass="27880">MTKPARKKQVTLSRFFSSSKPKSSAKIKKESTTQLDTARSIKSDVIRTPKKVPNEIVMNDIVENNDIIPDTSFENPIELSNDDDDDDENAGTTNSSIMDKSVQNDDSADLSTPNESLINLLDGNKLNVNPDNKKTEPETEPKISDKIDLGNNMLAYINDDDLVENPKEDTSIPLQISQKLESFKNKRTLEDTTIPSSLKNKSLKKQKTKSTSTPTSSNTTKPKLTPLEQQFIQLKTANKDKILAIRVDDN</sequence>
<name>A0A9W6T130_CANBO</name>
<dbReference type="Proteomes" id="UP001165120">
    <property type="component" value="Unassembled WGS sequence"/>
</dbReference>
<feature type="region of interest" description="Disordered" evidence="1">
    <location>
        <begin position="184"/>
        <end position="227"/>
    </location>
</feature>
<keyword evidence="3" id="KW-1185">Reference proteome</keyword>
<feature type="compositionally biased region" description="Acidic residues" evidence="1">
    <location>
        <begin position="80"/>
        <end position="89"/>
    </location>
</feature>
<accession>A0A9W6T130</accession>
<feature type="compositionally biased region" description="Low complexity" evidence="1">
    <location>
        <begin position="209"/>
        <end position="226"/>
    </location>
</feature>
<dbReference type="EMBL" id="BSXN01001524">
    <property type="protein sequence ID" value="GME73414.1"/>
    <property type="molecule type" value="Genomic_DNA"/>
</dbReference>
<protein>
    <submittedName>
        <fullName evidence="2">Unnamed protein product</fullName>
    </submittedName>
</protein>
<evidence type="ECO:0000313" key="3">
    <source>
        <dbReference type="Proteomes" id="UP001165120"/>
    </source>
</evidence>
<reference evidence="2" key="1">
    <citation type="submission" date="2023-04" db="EMBL/GenBank/DDBJ databases">
        <title>Candida boidinii NBRC 10035.</title>
        <authorList>
            <person name="Ichikawa N."/>
            <person name="Sato H."/>
            <person name="Tonouchi N."/>
        </authorList>
    </citation>
    <scope>NUCLEOTIDE SEQUENCE</scope>
    <source>
        <strain evidence="2">NBRC 10035</strain>
    </source>
</reference>
<evidence type="ECO:0000313" key="2">
    <source>
        <dbReference type="EMBL" id="GME73414.1"/>
    </source>
</evidence>
<comment type="caution">
    <text evidence="2">The sequence shown here is derived from an EMBL/GenBank/DDBJ whole genome shotgun (WGS) entry which is preliminary data.</text>
</comment>
<organism evidence="2 3">
    <name type="scientific">Candida boidinii</name>
    <name type="common">Yeast</name>
    <dbReference type="NCBI Taxonomy" id="5477"/>
    <lineage>
        <taxon>Eukaryota</taxon>
        <taxon>Fungi</taxon>
        <taxon>Dikarya</taxon>
        <taxon>Ascomycota</taxon>
        <taxon>Saccharomycotina</taxon>
        <taxon>Pichiomycetes</taxon>
        <taxon>Pichiales</taxon>
        <taxon>Pichiaceae</taxon>
        <taxon>Ogataea</taxon>
        <taxon>Ogataea/Candida clade</taxon>
    </lineage>
</organism>
<gene>
    <name evidence="2" type="ORF">Cboi02_000403200</name>
</gene>
<feature type="region of interest" description="Disordered" evidence="1">
    <location>
        <begin position="63"/>
        <end position="147"/>
    </location>
</feature>
<feature type="compositionally biased region" description="Basic and acidic residues" evidence="1">
    <location>
        <begin position="131"/>
        <end position="147"/>
    </location>
</feature>